<feature type="region of interest" description="Disordered" evidence="1">
    <location>
        <begin position="160"/>
        <end position="191"/>
    </location>
</feature>
<feature type="transmembrane region" description="Helical" evidence="2">
    <location>
        <begin position="45"/>
        <end position="65"/>
    </location>
</feature>
<keyword evidence="2" id="KW-0472">Membrane</keyword>
<feature type="region of interest" description="Disordered" evidence="1">
    <location>
        <begin position="66"/>
        <end position="86"/>
    </location>
</feature>
<gene>
    <name evidence="3" type="ORF">GCM10010411_66150</name>
</gene>
<evidence type="ECO:0008006" key="5">
    <source>
        <dbReference type="Google" id="ProtNLM"/>
    </source>
</evidence>
<feature type="region of interest" description="Disordered" evidence="1">
    <location>
        <begin position="1"/>
        <end position="28"/>
    </location>
</feature>
<name>A0ABN3QAJ1_9ACTN</name>
<dbReference type="NCBIfam" id="NF038083">
    <property type="entry name" value="CU044_5270_fam"/>
    <property type="match status" value="1"/>
</dbReference>
<dbReference type="EMBL" id="BAAATD010000010">
    <property type="protein sequence ID" value="GAA2621026.1"/>
    <property type="molecule type" value="Genomic_DNA"/>
</dbReference>
<dbReference type="Proteomes" id="UP001501509">
    <property type="component" value="Unassembled WGS sequence"/>
</dbReference>
<keyword evidence="2" id="KW-0812">Transmembrane</keyword>
<dbReference type="RefSeq" id="WP_344546405.1">
    <property type="nucleotide sequence ID" value="NZ_BAAATD010000010.1"/>
</dbReference>
<evidence type="ECO:0000256" key="2">
    <source>
        <dbReference type="SAM" id="Phobius"/>
    </source>
</evidence>
<keyword evidence="4" id="KW-1185">Reference proteome</keyword>
<protein>
    <recommendedName>
        <fullName evidence="5">CU044_5270 family protein</fullName>
    </recommendedName>
</protein>
<reference evidence="3 4" key="1">
    <citation type="journal article" date="2019" name="Int. J. Syst. Evol. Microbiol.">
        <title>The Global Catalogue of Microorganisms (GCM) 10K type strain sequencing project: providing services to taxonomists for standard genome sequencing and annotation.</title>
        <authorList>
            <consortium name="The Broad Institute Genomics Platform"/>
            <consortium name="The Broad Institute Genome Sequencing Center for Infectious Disease"/>
            <person name="Wu L."/>
            <person name="Ma J."/>
        </authorList>
    </citation>
    <scope>NUCLEOTIDE SEQUENCE [LARGE SCALE GENOMIC DNA]</scope>
    <source>
        <strain evidence="3 4">JCM 6833</strain>
    </source>
</reference>
<proteinExistence type="predicted"/>
<organism evidence="3 4">
    <name type="scientific">Actinomadura fulvescens</name>
    <dbReference type="NCBI Taxonomy" id="46160"/>
    <lineage>
        <taxon>Bacteria</taxon>
        <taxon>Bacillati</taxon>
        <taxon>Actinomycetota</taxon>
        <taxon>Actinomycetes</taxon>
        <taxon>Streptosporangiales</taxon>
        <taxon>Thermomonosporaceae</taxon>
        <taxon>Actinomadura</taxon>
    </lineage>
</organism>
<accession>A0ABN3QAJ1</accession>
<keyword evidence="2" id="KW-1133">Transmembrane helix</keyword>
<comment type="caution">
    <text evidence="3">The sequence shown here is derived from an EMBL/GenBank/DDBJ whole genome shotgun (WGS) entry which is preliminary data.</text>
</comment>
<sequence>MDDMRMISTLLDERPSERSVEEGRARLEREITSPRPRFSMPRWRIAVPVLATGTVAAVTAIAVGMSSGTTPRAPDGSDGSDGSVSAAPMSARTVLLSAASKVERASLAHGKYWHVVTQERFLMTSGKSQYDTSSQTGWWDAGPGREAWYAERGLGTRYLGRAPHGGPVITQESGKPRPERTTDSGPTGWTKVKVPGGHAFRLQEWGALTPPDVRRLPGDPQALKAFLARALKRLEKAEGGRVDPVEWLFSNAQKIGTTPASPKAIGATYRLLATDPGLRVVGQVTDPLGRKGTAIARQVVKGGQYEEWLVLDPATGRVLAHQDVRKPATVTGYHAIVSYGWTDTVPDYPLGKIG</sequence>
<evidence type="ECO:0000313" key="3">
    <source>
        <dbReference type="EMBL" id="GAA2621026.1"/>
    </source>
</evidence>
<dbReference type="InterPro" id="IPR047789">
    <property type="entry name" value="CU044_5270-like"/>
</dbReference>
<feature type="compositionally biased region" description="Basic and acidic residues" evidence="1">
    <location>
        <begin position="11"/>
        <end position="28"/>
    </location>
</feature>
<evidence type="ECO:0000256" key="1">
    <source>
        <dbReference type="SAM" id="MobiDB-lite"/>
    </source>
</evidence>
<evidence type="ECO:0000313" key="4">
    <source>
        <dbReference type="Proteomes" id="UP001501509"/>
    </source>
</evidence>